<evidence type="ECO:0000256" key="1">
    <source>
        <dbReference type="ARBA" id="ARBA00001964"/>
    </source>
</evidence>
<evidence type="ECO:0000259" key="6">
    <source>
        <dbReference type="Pfam" id="PF02775"/>
    </source>
</evidence>
<feature type="domain" description="Thiamine pyrophosphate enzyme N-terminal TPP-binding" evidence="7">
    <location>
        <begin position="21"/>
        <end position="132"/>
    </location>
</feature>
<protein>
    <submittedName>
        <fullName evidence="8">Thiamine pyrophosphate-binding protein</fullName>
    </submittedName>
</protein>
<dbReference type="InterPro" id="IPR045229">
    <property type="entry name" value="TPP_enz"/>
</dbReference>
<dbReference type="GO" id="GO:0003984">
    <property type="term" value="F:acetolactate synthase activity"/>
    <property type="evidence" value="ECO:0007669"/>
    <property type="project" value="TreeGrafter"/>
</dbReference>
<sequence>MKANSHTALGARNAELAWEQGDLLLHYLEKLDVDYVFGVPGGAIEPLYNALARSERRGGPRSIVARHETGAAFMADGYSTQSGKLGVCCATSGPGATNLLTGVASAYINNVPLLVITGQTAMPGFGQGAFQESSCAGINTVGILEHCTHYSSLVSHIDQFEKKLVTAIVTACTTQRGPVHLSVPIDIMRCPAPARASFDINRLLKKPCLHDAGDIETLLNILADSRATTMVIGNAGEEAIGSILKVADHIGAQLLTTPHGKGLVNPYHPLFRGMLGYAGHSSAVTAISDPAIDTIICVGTLMSERAGKNWLNHIKPHQQLIHIDEVESHFTYTPMADLHVRGRLATIFDLLLRHTGGRRLRSKTPSAPPAPATGLDRRFTLDDEGAYKSGDTPLKPQRLMRELPRIFPRNTCFLVDSGAGLAWALHYLHPLDRRISGTRNPMGRLFRATVEFTSMGWAIGSAIGTALGRRGEPMVCITGDGSLLMSGQEITVAVQEQLPIVFIILNDSSLGMVKHGQRLTGAESIGNALPPTDFTLLAQSMGARAYTIRSPLDLARLDGSALCRAKCPTVIDVHIDPEAVPPLKNRIQTLTEN</sequence>
<evidence type="ECO:0000313" key="9">
    <source>
        <dbReference type="Proteomes" id="UP000319732"/>
    </source>
</evidence>
<dbReference type="CDD" id="cd07035">
    <property type="entry name" value="TPP_PYR_POX_like"/>
    <property type="match status" value="1"/>
</dbReference>
<dbReference type="FunFam" id="3.40.50.970:FF:000007">
    <property type="entry name" value="Acetolactate synthase"/>
    <property type="match status" value="1"/>
</dbReference>
<evidence type="ECO:0000256" key="4">
    <source>
        <dbReference type="RuleBase" id="RU362132"/>
    </source>
</evidence>
<dbReference type="PANTHER" id="PTHR18968">
    <property type="entry name" value="THIAMINE PYROPHOSPHATE ENZYMES"/>
    <property type="match status" value="1"/>
</dbReference>
<feature type="domain" description="Thiamine pyrophosphate enzyme TPP-binding" evidence="6">
    <location>
        <begin position="451"/>
        <end position="573"/>
    </location>
</feature>
<evidence type="ECO:0000256" key="3">
    <source>
        <dbReference type="ARBA" id="ARBA00023052"/>
    </source>
</evidence>
<dbReference type="Proteomes" id="UP000319732">
    <property type="component" value="Unassembled WGS sequence"/>
</dbReference>
<dbReference type="RefSeq" id="WP_142902551.1">
    <property type="nucleotide sequence ID" value="NZ_ML660087.1"/>
</dbReference>
<gene>
    <name evidence="8" type="ORF">FKG94_02330</name>
</gene>
<dbReference type="InterPro" id="IPR012001">
    <property type="entry name" value="Thiamin_PyroP_enz_TPP-bd_dom"/>
</dbReference>
<dbReference type="PANTHER" id="PTHR18968:SF166">
    <property type="entry name" value="2-HYDROXYACYL-COA LYASE 2"/>
    <property type="match status" value="1"/>
</dbReference>
<dbReference type="InterPro" id="IPR029061">
    <property type="entry name" value="THDP-binding"/>
</dbReference>
<comment type="similarity">
    <text evidence="2 4">Belongs to the TPP enzyme family.</text>
</comment>
<dbReference type="Pfam" id="PF00205">
    <property type="entry name" value="TPP_enzyme_M"/>
    <property type="match status" value="1"/>
</dbReference>
<proteinExistence type="inferred from homology"/>
<dbReference type="Pfam" id="PF02775">
    <property type="entry name" value="TPP_enzyme_C"/>
    <property type="match status" value="1"/>
</dbReference>
<dbReference type="Gene3D" id="3.40.50.1220">
    <property type="entry name" value="TPP-binding domain"/>
    <property type="match status" value="1"/>
</dbReference>
<evidence type="ECO:0000256" key="2">
    <source>
        <dbReference type="ARBA" id="ARBA00007812"/>
    </source>
</evidence>
<dbReference type="SUPFAM" id="SSF52518">
    <property type="entry name" value="Thiamin diphosphate-binding fold (THDP-binding)"/>
    <property type="match status" value="2"/>
</dbReference>
<dbReference type="EMBL" id="VHSG01000003">
    <property type="protein sequence ID" value="TQV85700.1"/>
    <property type="molecule type" value="Genomic_DNA"/>
</dbReference>
<evidence type="ECO:0000259" key="5">
    <source>
        <dbReference type="Pfam" id="PF00205"/>
    </source>
</evidence>
<dbReference type="Gene3D" id="3.40.50.970">
    <property type="match status" value="2"/>
</dbReference>
<dbReference type="GO" id="GO:0030976">
    <property type="term" value="F:thiamine pyrophosphate binding"/>
    <property type="evidence" value="ECO:0007669"/>
    <property type="project" value="InterPro"/>
</dbReference>
<dbReference type="GO" id="GO:0050660">
    <property type="term" value="F:flavin adenine dinucleotide binding"/>
    <property type="evidence" value="ECO:0007669"/>
    <property type="project" value="TreeGrafter"/>
</dbReference>
<dbReference type="InterPro" id="IPR011766">
    <property type="entry name" value="TPP_enzyme_TPP-bd"/>
</dbReference>
<dbReference type="GO" id="GO:0009099">
    <property type="term" value="P:L-valine biosynthetic process"/>
    <property type="evidence" value="ECO:0007669"/>
    <property type="project" value="TreeGrafter"/>
</dbReference>
<keyword evidence="3 4" id="KW-0786">Thiamine pyrophosphate</keyword>
<dbReference type="CDD" id="cd00568">
    <property type="entry name" value="TPP_enzymes"/>
    <property type="match status" value="1"/>
</dbReference>
<keyword evidence="9" id="KW-1185">Reference proteome</keyword>
<dbReference type="GO" id="GO:0005948">
    <property type="term" value="C:acetolactate synthase complex"/>
    <property type="evidence" value="ECO:0007669"/>
    <property type="project" value="TreeGrafter"/>
</dbReference>
<evidence type="ECO:0000313" key="8">
    <source>
        <dbReference type="EMBL" id="TQV85700.1"/>
    </source>
</evidence>
<dbReference type="SUPFAM" id="SSF52467">
    <property type="entry name" value="DHS-like NAD/FAD-binding domain"/>
    <property type="match status" value="1"/>
</dbReference>
<comment type="caution">
    <text evidence="8">The sequence shown here is derived from an EMBL/GenBank/DDBJ whole genome shotgun (WGS) entry which is preliminary data.</text>
</comment>
<dbReference type="GO" id="GO:0009097">
    <property type="term" value="P:isoleucine biosynthetic process"/>
    <property type="evidence" value="ECO:0007669"/>
    <property type="project" value="TreeGrafter"/>
</dbReference>
<dbReference type="InterPro" id="IPR012000">
    <property type="entry name" value="Thiamin_PyroP_enz_cen_dom"/>
</dbReference>
<organism evidence="8 9">
    <name type="scientific">Exilibacterium tricleocarpae</name>
    <dbReference type="NCBI Taxonomy" id="2591008"/>
    <lineage>
        <taxon>Bacteria</taxon>
        <taxon>Pseudomonadati</taxon>
        <taxon>Pseudomonadota</taxon>
        <taxon>Gammaproteobacteria</taxon>
        <taxon>Cellvibrionales</taxon>
        <taxon>Cellvibrionaceae</taxon>
        <taxon>Exilibacterium</taxon>
    </lineage>
</organism>
<evidence type="ECO:0000259" key="7">
    <source>
        <dbReference type="Pfam" id="PF02776"/>
    </source>
</evidence>
<dbReference type="InterPro" id="IPR029035">
    <property type="entry name" value="DHS-like_NAD/FAD-binding_dom"/>
</dbReference>
<dbReference type="OrthoDB" id="9785953at2"/>
<dbReference type="Pfam" id="PF02776">
    <property type="entry name" value="TPP_enzyme_N"/>
    <property type="match status" value="1"/>
</dbReference>
<feature type="domain" description="Thiamine pyrophosphate enzyme central" evidence="5">
    <location>
        <begin position="215"/>
        <end position="347"/>
    </location>
</feature>
<reference evidence="8 9" key="1">
    <citation type="submission" date="2019-06" db="EMBL/GenBank/DDBJ databases">
        <title>Whole genome sequence for Cellvibrionaceae sp. R142.</title>
        <authorList>
            <person name="Wang G."/>
        </authorList>
    </citation>
    <scope>NUCLEOTIDE SEQUENCE [LARGE SCALE GENOMIC DNA]</scope>
    <source>
        <strain evidence="8 9">R142</strain>
    </source>
</reference>
<comment type="cofactor">
    <cofactor evidence="1">
        <name>thiamine diphosphate</name>
        <dbReference type="ChEBI" id="CHEBI:58937"/>
    </cofactor>
</comment>
<dbReference type="GO" id="GO:0000287">
    <property type="term" value="F:magnesium ion binding"/>
    <property type="evidence" value="ECO:0007669"/>
    <property type="project" value="InterPro"/>
</dbReference>
<dbReference type="AlphaFoldDB" id="A0A545U8A1"/>
<accession>A0A545U8A1</accession>
<name>A0A545U8A1_9GAMM</name>